<proteinExistence type="predicted"/>
<name>A0ACB6QFW2_9PLEO</name>
<dbReference type="Proteomes" id="UP000799755">
    <property type="component" value="Unassembled WGS sequence"/>
</dbReference>
<gene>
    <name evidence="1" type="ORF">BDR25DRAFT_346328</name>
</gene>
<reference evidence="1" key="1">
    <citation type="journal article" date="2020" name="Stud. Mycol.">
        <title>101 Dothideomycetes genomes: a test case for predicting lifestyles and emergence of pathogens.</title>
        <authorList>
            <person name="Haridas S."/>
            <person name="Albert R."/>
            <person name="Binder M."/>
            <person name="Bloem J."/>
            <person name="Labutti K."/>
            <person name="Salamov A."/>
            <person name="Andreopoulos B."/>
            <person name="Baker S."/>
            <person name="Barry K."/>
            <person name="Bills G."/>
            <person name="Bluhm B."/>
            <person name="Cannon C."/>
            <person name="Castanera R."/>
            <person name="Culley D."/>
            <person name="Daum C."/>
            <person name="Ezra D."/>
            <person name="Gonzalez J."/>
            <person name="Henrissat B."/>
            <person name="Kuo A."/>
            <person name="Liang C."/>
            <person name="Lipzen A."/>
            <person name="Lutzoni F."/>
            <person name="Magnuson J."/>
            <person name="Mondo S."/>
            <person name="Nolan M."/>
            <person name="Ohm R."/>
            <person name="Pangilinan J."/>
            <person name="Park H.-J."/>
            <person name="Ramirez L."/>
            <person name="Alfaro M."/>
            <person name="Sun H."/>
            <person name="Tritt A."/>
            <person name="Yoshinaga Y."/>
            <person name="Zwiers L.-H."/>
            <person name="Turgeon B."/>
            <person name="Goodwin S."/>
            <person name="Spatafora J."/>
            <person name="Crous P."/>
            <person name="Grigoriev I."/>
        </authorList>
    </citation>
    <scope>NUCLEOTIDE SEQUENCE</scope>
    <source>
        <strain evidence="1">ATCC 200398</strain>
    </source>
</reference>
<protein>
    <submittedName>
        <fullName evidence="1">Ankyrin</fullName>
    </submittedName>
</protein>
<dbReference type="EMBL" id="MU003532">
    <property type="protein sequence ID" value="KAF2465007.1"/>
    <property type="molecule type" value="Genomic_DNA"/>
</dbReference>
<keyword evidence="2" id="KW-1185">Reference proteome</keyword>
<evidence type="ECO:0000313" key="2">
    <source>
        <dbReference type="Proteomes" id="UP000799755"/>
    </source>
</evidence>
<accession>A0ACB6QFW2</accession>
<sequence length="1374" mass="153974">MDEFEWVKSFSSSNYGTLSDYVSPVIKENKREPPNPSQLSRGTFSSFICHVIHLERKLRSFTPIVLDGSSDIRVTGKILGQGKTFLVRHAQWAQKPNEPPVEVALKEIIPTFQSTDETPNSSHRPQHDWKDILFELRALLHEPIRYHPNLVRLLGIQWGLSPLTESVYPMLVMECSLLGTLQTLQASFEPLPFPTKQKLCYDVGKALLALHACGIVHGDVKHENVIIFPNKETATKIPYTAKLTDFGGTIMDMGETEFRTMETWTWPFQAPEVDRAEPLTRNGMVLTDVYSFGLLIWRAFTDGEGFVSLPGAAQSASDEAKRSLTAQKSMDDFTRVAIHDIYKYAESRKVPKACVDIITYSIIHTIRLDPMDRNLVSAQAALRGIKLGKINAYMSLIREKNDEKEASELRVAPGSHGFTKDSVQFMLGRYGNDVDLQDNLPGFRPKLNEPNVEEFLFEPESLKTFLTWGQQQQILEEFKEAAAKTTRNVGTLGRIKRTVAAFYLFQCYLIEFGTTFDAAKVIHWLAEAASNDNSREDADCYAQAWLWRIARALGPEITFPRARAEGLLHLSSIRGYRTSLQDILEIASGSSDQESQKWSDTYVQARNILQSEMGGVGMPYFFPNFMTNVFNLGNINRLDEQIRAHLQQDYESCLKSATNEELEASNNGKDKEETAFDRIFVNDKGHGLLHFAAARGASKALKHMITKYKCDINLPNQHVDETPLICACEGGKVACAMFLLEHGADPNGYQYSQEGPLHWLSSFLPSEMGNIALRLITAGADIELRSGGMRHDVRKIGADWEHIFEISVTPLGRAVLMNNLPAVKVLLKHGANPLARRANKHRGRREGVQDANNMVDVSSAFDLAAVLTLPDILEEFIKHIDNSNGGELTPNIKLLDEASMLNLAHGKEVTKHDPLSLQSRLVRCGANYKSFLRRTISLLFTRALPWHSYQGDLLQKKRSEVLCKEVSLGNVDIVECLLEIGYNANGTKDFRPLEKAIELNHDGLFQMLVSHKADVTITHLTPTGYVSMLHLCASRPRQSRPGRMIADALIAAGVPIESIDPRSKSPLAMAVLNQNFDVARALMEHGANVNVNYPLQIYGARGTEMRTVSILVEVLAQHTIRTLESLKFLFGKKESRPIQRPNFTVDKDNKFSVLHLLAGSEQFTEIAQISPMIFNLCLDTYSEPSFINYRHPILGTGLYYAAMNGNKVMVERLLERHADTSSNAGPDLSDSIQLVLREKGTWTPLWAAISRLDGELNKSMFLPSSHKLDSNAIQNVERTVELLAQTGDELAKEAIHQLAEKKHRILNKQIEAEGAQRRGRLVYNTGLKDHPIDLSVLSGKGDANVDEALQKVQEENWVVPGFEEMLTNLAQRLL</sequence>
<evidence type="ECO:0000313" key="1">
    <source>
        <dbReference type="EMBL" id="KAF2465007.1"/>
    </source>
</evidence>
<organism evidence="1 2">
    <name type="scientific">Lindgomyces ingoldianus</name>
    <dbReference type="NCBI Taxonomy" id="673940"/>
    <lineage>
        <taxon>Eukaryota</taxon>
        <taxon>Fungi</taxon>
        <taxon>Dikarya</taxon>
        <taxon>Ascomycota</taxon>
        <taxon>Pezizomycotina</taxon>
        <taxon>Dothideomycetes</taxon>
        <taxon>Pleosporomycetidae</taxon>
        <taxon>Pleosporales</taxon>
        <taxon>Lindgomycetaceae</taxon>
        <taxon>Lindgomyces</taxon>
    </lineage>
</organism>
<comment type="caution">
    <text evidence="1">The sequence shown here is derived from an EMBL/GenBank/DDBJ whole genome shotgun (WGS) entry which is preliminary data.</text>
</comment>